<accession>E9SBU4</accession>
<reference evidence="1 2" key="1">
    <citation type="submission" date="2011-02" db="EMBL/GenBank/DDBJ databases">
        <authorList>
            <person name="Nelson K.E."/>
            <person name="Sutton G."/>
            <person name="Torralba M."/>
            <person name="Durkin S."/>
            <person name="Harkins D."/>
            <person name="Montgomery R."/>
            <person name="Ziemer C."/>
            <person name="Klaassens E."/>
            <person name="Ocuiv P."/>
            <person name="Morrison M."/>
        </authorList>
    </citation>
    <scope>NUCLEOTIDE SEQUENCE [LARGE SCALE GENOMIC DNA]</scope>
    <source>
        <strain evidence="1 2">8</strain>
    </source>
</reference>
<organism evidence="1 2">
    <name type="scientific">Ruminococcus albus 8</name>
    <dbReference type="NCBI Taxonomy" id="246199"/>
    <lineage>
        <taxon>Bacteria</taxon>
        <taxon>Bacillati</taxon>
        <taxon>Bacillota</taxon>
        <taxon>Clostridia</taxon>
        <taxon>Eubacteriales</taxon>
        <taxon>Oscillospiraceae</taxon>
        <taxon>Ruminococcus</taxon>
    </lineage>
</organism>
<keyword evidence="2" id="KW-1185">Reference proteome</keyword>
<dbReference type="AlphaFoldDB" id="E9SBU4"/>
<gene>
    <name evidence="1" type="ORF">CUS_6759</name>
</gene>
<comment type="caution">
    <text evidence="1">The sequence shown here is derived from an EMBL/GenBank/DDBJ whole genome shotgun (WGS) entry which is preliminary data.</text>
</comment>
<dbReference type="EMBL" id="ADKM02000075">
    <property type="protein sequence ID" value="EGC03233.1"/>
    <property type="molecule type" value="Genomic_DNA"/>
</dbReference>
<dbReference type="Proteomes" id="UP000004259">
    <property type="component" value="Unassembled WGS sequence"/>
</dbReference>
<dbReference type="STRING" id="246199.CUS_6759"/>
<dbReference type="RefSeq" id="WP_002849470.1">
    <property type="nucleotide sequence ID" value="NZ_ADKM02000075.1"/>
</dbReference>
<proteinExistence type="predicted"/>
<evidence type="ECO:0000313" key="1">
    <source>
        <dbReference type="EMBL" id="EGC03233.1"/>
    </source>
</evidence>
<sequence length="248" mass="27816">MAKKKMNIFKLLALIFIFIPLGFVLLLVTVFIISMAVRGAIFDNTKTKVTKDGIELVTPLGSASMGSHFSCNIYGDDAVVLEDVEEVTKGILTGTSMKNKYKLKAVSAGTSFAVVVHHTGGMNIRDCSIYKITVNEDLDVTYELRKHKGLYRKYKGLCIWAHEGDELQTADGNTIFLTEEQVNDIAIPYYGQNSDVEEVPQKGLYVLKVNNRTYNFDLENGKIYSVNDTLIIDEELLPYYKEIFAKIS</sequence>
<name>E9SBU4_RUMAL</name>
<evidence type="ECO:0000313" key="2">
    <source>
        <dbReference type="Proteomes" id="UP000004259"/>
    </source>
</evidence>
<protein>
    <submittedName>
        <fullName evidence="1">Uncharacterized protein</fullName>
    </submittedName>
</protein>